<gene>
    <name evidence="2" type="ORF">BES08_23270</name>
</gene>
<feature type="domain" description="Glycosyltransferase 2-like" evidence="1">
    <location>
        <begin position="1"/>
        <end position="118"/>
    </location>
</feature>
<dbReference type="AlphaFoldDB" id="A0A1D8ACC0"/>
<keyword evidence="2" id="KW-0614">Plasmid</keyword>
<dbReference type="Pfam" id="PF00535">
    <property type="entry name" value="Glycos_transf_2"/>
    <property type="match status" value="1"/>
</dbReference>
<name>A0A1D8ACC0_9SPHN</name>
<evidence type="ECO:0000313" key="3">
    <source>
        <dbReference type="Proteomes" id="UP000094626"/>
    </source>
</evidence>
<dbReference type="Gene3D" id="3.90.550.10">
    <property type="entry name" value="Spore Coat Polysaccharide Biosynthesis Protein SpsA, Chain A"/>
    <property type="match status" value="1"/>
</dbReference>
<dbReference type="InterPro" id="IPR029044">
    <property type="entry name" value="Nucleotide-diphossugar_trans"/>
</dbReference>
<dbReference type="InterPro" id="IPR001173">
    <property type="entry name" value="Glyco_trans_2-like"/>
</dbReference>
<protein>
    <recommendedName>
        <fullName evidence="1">Glycosyltransferase 2-like domain-containing protein</fullName>
    </recommendedName>
</protein>
<organism evidence="2 3">
    <name type="scientific">Novosphingobium resinovorum</name>
    <dbReference type="NCBI Taxonomy" id="158500"/>
    <lineage>
        <taxon>Bacteria</taxon>
        <taxon>Pseudomonadati</taxon>
        <taxon>Pseudomonadota</taxon>
        <taxon>Alphaproteobacteria</taxon>
        <taxon>Sphingomonadales</taxon>
        <taxon>Sphingomonadaceae</taxon>
        <taxon>Novosphingobium</taxon>
    </lineage>
</organism>
<dbReference type="KEGG" id="nre:BES08_23270"/>
<dbReference type="Proteomes" id="UP000094626">
    <property type="component" value="Plasmid pSA1"/>
</dbReference>
<dbReference type="PANTHER" id="PTHR22916">
    <property type="entry name" value="GLYCOSYLTRANSFERASE"/>
    <property type="match status" value="1"/>
</dbReference>
<dbReference type="EMBL" id="CP017076">
    <property type="protein sequence ID" value="AOR79705.1"/>
    <property type="molecule type" value="Genomic_DNA"/>
</dbReference>
<sequence>MVARNAARFIDAALRSARAQTLRQIEIVVVDDGSIDETASIVRSHAKVDGRVRLVAGPSRGLGAVRNVSIASARGRFAAVLDADDLLHPDHLEALLALQAATGAAICASNMVAFSQAARGITASAFAAGQEWQCRREIALDEYIRCGMIGTRNVSLGYLKPLFDMRFLRDFNIAYDERLRVGEDFDLVLRAMLAGGRFHFSPQTTYYYRRHAQSTSHRLAQSDLRGLMAAARDYMLHRPDLELLLGGRIDNLEGARRQIGALEALRAGRMLTALRCVGRHPGARDLLLSSLRESCLKRLGLWDDGDRNAADRAGCPAVPGNHLTALRRLLQPAPSPF</sequence>
<geneLocation type="plasmid" evidence="2 3">
    <name>pSA1</name>
</geneLocation>
<dbReference type="SUPFAM" id="SSF53448">
    <property type="entry name" value="Nucleotide-diphospho-sugar transferases"/>
    <property type="match status" value="1"/>
</dbReference>
<evidence type="ECO:0000313" key="2">
    <source>
        <dbReference type="EMBL" id="AOR79705.1"/>
    </source>
</evidence>
<proteinExistence type="predicted"/>
<dbReference type="GO" id="GO:0016758">
    <property type="term" value="F:hexosyltransferase activity"/>
    <property type="evidence" value="ECO:0007669"/>
    <property type="project" value="UniProtKB-ARBA"/>
</dbReference>
<evidence type="ECO:0000259" key="1">
    <source>
        <dbReference type="Pfam" id="PF00535"/>
    </source>
</evidence>
<reference evidence="3" key="1">
    <citation type="journal article" date="2017" name="J. Biotechnol.">
        <title>Complete genome sequence of Novosphingobium resinovorum SA1, a versatile xenobiotic-degrading bacterium capable of utilizing sulfanilic acid.</title>
        <authorList>
            <person name="Hegedus B."/>
            <person name="Kos P.B."/>
            <person name="Balint B."/>
            <person name="Maroti G."/>
            <person name="Gan H.M."/>
            <person name="Perei K."/>
            <person name="Rakhely G."/>
        </authorList>
    </citation>
    <scope>NUCLEOTIDE SEQUENCE [LARGE SCALE GENOMIC DNA]</scope>
    <source>
        <strain evidence="3">SA1</strain>
    </source>
</reference>
<dbReference type="CDD" id="cd00761">
    <property type="entry name" value="Glyco_tranf_GTA_type"/>
    <property type="match status" value="1"/>
</dbReference>
<keyword evidence="3" id="KW-1185">Reference proteome</keyword>
<accession>A0A1D8ACC0</accession>